<organism evidence="1 2">
    <name type="scientific">candidate division WWE3 bacterium GW2011_GWC1_41_7</name>
    <dbReference type="NCBI Taxonomy" id="1619119"/>
    <lineage>
        <taxon>Bacteria</taxon>
        <taxon>Katanobacteria</taxon>
    </lineage>
</organism>
<sequence length="121" mass="13555">MSENKKLRVIVGDENPDWGQKIKRWFGKDFPNVVVTAHQTQSSFVGAVGRSDKENTLLVIGIKIRGNSGLELASFYAKQGYRVVILGSIKGELLKLKSVPKDNSMRQLLTSCFLCKFPRAR</sequence>
<proteinExistence type="predicted"/>
<evidence type="ECO:0008006" key="3">
    <source>
        <dbReference type="Google" id="ProtNLM"/>
    </source>
</evidence>
<dbReference type="AlphaFoldDB" id="A0A0G0X1C5"/>
<dbReference type="Proteomes" id="UP000034507">
    <property type="component" value="Unassembled WGS sequence"/>
</dbReference>
<accession>A0A0G0X1C5</accession>
<comment type="caution">
    <text evidence="1">The sequence shown here is derived from an EMBL/GenBank/DDBJ whole genome shotgun (WGS) entry which is preliminary data.</text>
</comment>
<reference evidence="1 2" key="1">
    <citation type="journal article" date="2015" name="Nature">
        <title>rRNA introns, odd ribosomes, and small enigmatic genomes across a large radiation of phyla.</title>
        <authorList>
            <person name="Brown C.T."/>
            <person name="Hug L.A."/>
            <person name="Thomas B.C."/>
            <person name="Sharon I."/>
            <person name="Castelle C.J."/>
            <person name="Singh A."/>
            <person name="Wilkins M.J."/>
            <person name="Williams K.H."/>
            <person name="Banfield J.F."/>
        </authorList>
    </citation>
    <scope>NUCLEOTIDE SEQUENCE [LARGE SCALE GENOMIC DNA]</scope>
</reference>
<gene>
    <name evidence="1" type="ORF">UU77_C0068G0011</name>
</gene>
<evidence type="ECO:0000313" key="2">
    <source>
        <dbReference type="Proteomes" id="UP000034507"/>
    </source>
</evidence>
<dbReference type="EMBL" id="LCBX01000068">
    <property type="protein sequence ID" value="KKS18810.1"/>
    <property type="molecule type" value="Genomic_DNA"/>
</dbReference>
<name>A0A0G0X1C5_UNCKA</name>
<protein>
    <recommendedName>
        <fullName evidence="3">Response regulatory domain-containing protein</fullName>
    </recommendedName>
</protein>
<evidence type="ECO:0000313" key="1">
    <source>
        <dbReference type="EMBL" id="KKS18810.1"/>
    </source>
</evidence>